<evidence type="ECO:0000313" key="2">
    <source>
        <dbReference type="EMBL" id="CAF5219931.1"/>
    </source>
</evidence>
<reference evidence="2" key="1">
    <citation type="submission" date="2021-02" db="EMBL/GenBank/DDBJ databases">
        <authorList>
            <person name="Nowell W R."/>
        </authorList>
    </citation>
    <scope>NUCLEOTIDE SEQUENCE</scope>
</reference>
<name>A0A8S3JJY0_9BILA</name>
<comment type="function">
    <text evidence="1">Actins are highly conserved proteins that are involved in various types of cell motility and are ubiquitously expressed in all eukaryotic cells.</text>
</comment>
<dbReference type="Proteomes" id="UP000676336">
    <property type="component" value="Unassembled WGS sequence"/>
</dbReference>
<evidence type="ECO:0000256" key="1">
    <source>
        <dbReference type="ARBA" id="ARBA00003520"/>
    </source>
</evidence>
<dbReference type="PANTHER" id="PTHR11937">
    <property type="entry name" value="ACTIN"/>
    <property type="match status" value="1"/>
</dbReference>
<dbReference type="SUPFAM" id="SSF53067">
    <property type="entry name" value="Actin-like ATPase domain"/>
    <property type="match status" value="1"/>
</dbReference>
<dbReference type="InterPro" id="IPR004000">
    <property type="entry name" value="Actin"/>
</dbReference>
<sequence>ITQMVVDSINCCDIELRSTMQENIILLGGTTITLGFEKRITHELSKHFDCKIKASDNRNHLAFVCGTILISHISTENIWISKKRLR</sequence>
<dbReference type="Pfam" id="PF00022">
    <property type="entry name" value="Actin"/>
    <property type="match status" value="1"/>
</dbReference>
<protein>
    <submittedName>
        <fullName evidence="2">Uncharacterized protein</fullName>
    </submittedName>
</protein>
<comment type="caution">
    <text evidence="2">The sequence shown here is derived from an EMBL/GenBank/DDBJ whole genome shotgun (WGS) entry which is preliminary data.</text>
</comment>
<proteinExistence type="predicted"/>
<dbReference type="EMBL" id="CAJOBI010349022">
    <property type="protein sequence ID" value="CAF5219931.1"/>
    <property type="molecule type" value="Genomic_DNA"/>
</dbReference>
<accession>A0A8S3JJY0</accession>
<feature type="non-terminal residue" evidence="2">
    <location>
        <position position="1"/>
    </location>
</feature>
<dbReference type="InterPro" id="IPR043129">
    <property type="entry name" value="ATPase_NBD"/>
</dbReference>
<gene>
    <name evidence="2" type="ORF">SMN809_LOCUS81648</name>
</gene>
<evidence type="ECO:0000313" key="3">
    <source>
        <dbReference type="Proteomes" id="UP000676336"/>
    </source>
</evidence>
<organism evidence="2 3">
    <name type="scientific">Rotaria magnacalcarata</name>
    <dbReference type="NCBI Taxonomy" id="392030"/>
    <lineage>
        <taxon>Eukaryota</taxon>
        <taxon>Metazoa</taxon>
        <taxon>Spiralia</taxon>
        <taxon>Gnathifera</taxon>
        <taxon>Rotifera</taxon>
        <taxon>Eurotatoria</taxon>
        <taxon>Bdelloidea</taxon>
        <taxon>Philodinida</taxon>
        <taxon>Philodinidae</taxon>
        <taxon>Rotaria</taxon>
    </lineage>
</organism>
<dbReference type="AlphaFoldDB" id="A0A8S3JJY0"/>
<dbReference type="Gene3D" id="3.30.420.40">
    <property type="match status" value="2"/>
</dbReference>